<keyword evidence="1 4" id="KW-0378">Hydrolase</keyword>
<gene>
    <name evidence="6" type="ORF">QQ008_22480</name>
</gene>
<evidence type="ECO:0000256" key="3">
    <source>
        <dbReference type="ARBA" id="ARBA00023098"/>
    </source>
</evidence>
<evidence type="ECO:0000256" key="4">
    <source>
        <dbReference type="PROSITE-ProRule" id="PRU01161"/>
    </source>
</evidence>
<protein>
    <submittedName>
        <fullName evidence="6">Patatin-like phospholipase family protein</fullName>
    </submittedName>
</protein>
<feature type="domain" description="PNPLA" evidence="5">
    <location>
        <begin position="5"/>
        <end position="163"/>
    </location>
</feature>
<keyword evidence="3 4" id="KW-0443">Lipid metabolism</keyword>
<dbReference type="EMBL" id="JAUJEA010000010">
    <property type="protein sequence ID" value="MDN5204177.1"/>
    <property type="molecule type" value="Genomic_DNA"/>
</dbReference>
<keyword evidence="2 4" id="KW-0442">Lipid degradation</keyword>
<evidence type="ECO:0000256" key="1">
    <source>
        <dbReference type="ARBA" id="ARBA00022801"/>
    </source>
</evidence>
<feature type="active site" description="Proton acceptor" evidence="4">
    <location>
        <position position="150"/>
    </location>
</feature>
<dbReference type="Pfam" id="PF01734">
    <property type="entry name" value="Patatin"/>
    <property type="match status" value="1"/>
</dbReference>
<feature type="active site" description="Nucleophile" evidence="4">
    <location>
        <position position="38"/>
    </location>
</feature>
<comment type="caution">
    <text evidence="6">The sequence shown here is derived from an EMBL/GenBank/DDBJ whole genome shotgun (WGS) entry which is preliminary data.</text>
</comment>
<organism evidence="6 7">
    <name type="scientific">Splendidivirga corallicola</name>
    <dbReference type="NCBI Taxonomy" id="3051826"/>
    <lineage>
        <taxon>Bacteria</taxon>
        <taxon>Pseudomonadati</taxon>
        <taxon>Bacteroidota</taxon>
        <taxon>Cytophagia</taxon>
        <taxon>Cytophagales</taxon>
        <taxon>Splendidivirgaceae</taxon>
        <taxon>Splendidivirga</taxon>
    </lineage>
</organism>
<evidence type="ECO:0000256" key="2">
    <source>
        <dbReference type="ARBA" id="ARBA00022963"/>
    </source>
</evidence>
<feature type="short sequence motif" description="DGA/G" evidence="4">
    <location>
        <begin position="150"/>
        <end position="152"/>
    </location>
</feature>
<dbReference type="PANTHER" id="PTHR14226:SF78">
    <property type="entry name" value="SLR0060 PROTEIN"/>
    <property type="match status" value="1"/>
</dbReference>
<reference evidence="6" key="1">
    <citation type="submission" date="2023-06" db="EMBL/GenBank/DDBJ databases">
        <title>Genomic of Parafulvivirga corallium.</title>
        <authorList>
            <person name="Wang G."/>
        </authorList>
    </citation>
    <scope>NUCLEOTIDE SEQUENCE</scope>
    <source>
        <strain evidence="6">BMA10</strain>
    </source>
</reference>
<dbReference type="Gene3D" id="3.40.1090.10">
    <property type="entry name" value="Cytosolic phospholipase A2 catalytic domain"/>
    <property type="match status" value="1"/>
</dbReference>
<proteinExistence type="predicted"/>
<evidence type="ECO:0000313" key="7">
    <source>
        <dbReference type="Proteomes" id="UP001172082"/>
    </source>
</evidence>
<dbReference type="RefSeq" id="WP_346754201.1">
    <property type="nucleotide sequence ID" value="NZ_JAUJEA010000010.1"/>
</dbReference>
<dbReference type="InterPro" id="IPR002641">
    <property type="entry name" value="PNPLA_dom"/>
</dbReference>
<dbReference type="InterPro" id="IPR050301">
    <property type="entry name" value="NTE"/>
</dbReference>
<evidence type="ECO:0000259" key="5">
    <source>
        <dbReference type="PROSITE" id="PS51635"/>
    </source>
</evidence>
<dbReference type="PANTHER" id="PTHR14226">
    <property type="entry name" value="NEUROPATHY TARGET ESTERASE/SWISS CHEESE D.MELANOGASTER"/>
    <property type="match status" value="1"/>
</dbReference>
<dbReference type="CDD" id="cd07205">
    <property type="entry name" value="Pat_PNPLA6_PNPLA7_NTE1_like"/>
    <property type="match status" value="1"/>
</dbReference>
<dbReference type="SUPFAM" id="SSF52151">
    <property type="entry name" value="FabD/lysophospholipase-like"/>
    <property type="match status" value="1"/>
</dbReference>
<dbReference type="Proteomes" id="UP001172082">
    <property type="component" value="Unassembled WGS sequence"/>
</dbReference>
<feature type="short sequence motif" description="GXSXG" evidence="4">
    <location>
        <begin position="36"/>
        <end position="40"/>
    </location>
</feature>
<sequence length="251" mass="27320">MKIGLALSGGGARGIAHLGVLKAFDEHGIKFSAISGTSAGAIVGALYAYGHTPDEILEMITRTSFVRSLRLALAKTGLLRIDQLGDLLLKYLPENDFGCLKIPLTVAATDIVKGETTYFSEGALVNAILASSCIPVIFDPLKYNGSFYVDGGILDNLPVEPLTNTCDFIIGCHTNPIDNNFDLRNVKTLIERSLLMAINGNTQKRRELCQVFIEPPALRKYGGMELGKAKELFDIGYEYTKSNIGEFNILR</sequence>
<name>A0ABT8KTR9_9BACT</name>
<feature type="short sequence motif" description="GXGXXG" evidence="4">
    <location>
        <begin position="9"/>
        <end position="14"/>
    </location>
</feature>
<dbReference type="InterPro" id="IPR016035">
    <property type="entry name" value="Acyl_Trfase/lysoPLipase"/>
</dbReference>
<dbReference type="PROSITE" id="PS51635">
    <property type="entry name" value="PNPLA"/>
    <property type="match status" value="1"/>
</dbReference>
<accession>A0ABT8KTR9</accession>
<evidence type="ECO:0000313" key="6">
    <source>
        <dbReference type="EMBL" id="MDN5204177.1"/>
    </source>
</evidence>
<keyword evidence="7" id="KW-1185">Reference proteome</keyword>